<sequence>MVRCDCCSAPIYDFQVLRACCAEHAGQEEGKRALREISKLTNFIMAEVKGEPARSESAVDCAIRIIREANEVAAFIEDNIDPDEGLELRPEIIEKLQRRQKK</sequence>
<protein>
    <submittedName>
        <fullName evidence="1">Uncharacterized protein</fullName>
    </submittedName>
</protein>
<dbReference type="EMBL" id="MT145057">
    <property type="protein sequence ID" value="QJI03093.1"/>
    <property type="molecule type" value="Genomic_DNA"/>
</dbReference>
<accession>A0A6M3XZ13</accession>
<gene>
    <name evidence="1" type="ORF">TM448B04039_0011</name>
</gene>
<evidence type="ECO:0000313" key="1">
    <source>
        <dbReference type="EMBL" id="QJI03093.1"/>
    </source>
</evidence>
<proteinExistence type="predicted"/>
<dbReference type="AlphaFoldDB" id="A0A6M3XZ13"/>
<organism evidence="1">
    <name type="scientific">viral metagenome</name>
    <dbReference type="NCBI Taxonomy" id="1070528"/>
    <lineage>
        <taxon>unclassified sequences</taxon>
        <taxon>metagenomes</taxon>
        <taxon>organismal metagenomes</taxon>
    </lineage>
</organism>
<reference evidence="1" key="1">
    <citation type="submission" date="2020-03" db="EMBL/GenBank/DDBJ databases">
        <title>The deep terrestrial virosphere.</title>
        <authorList>
            <person name="Holmfeldt K."/>
            <person name="Nilsson E."/>
            <person name="Simone D."/>
            <person name="Lopez-Fernandez M."/>
            <person name="Wu X."/>
            <person name="de Brujin I."/>
            <person name="Lundin D."/>
            <person name="Andersson A."/>
            <person name="Bertilsson S."/>
            <person name="Dopson M."/>
        </authorList>
    </citation>
    <scope>NUCLEOTIDE SEQUENCE</scope>
    <source>
        <strain evidence="1">TM448B04039</strain>
    </source>
</reference>
<name>A0A6M3XZ13_9ZZZZ</name>